<evidence type="ECO:0000256" key="1">
    <source>
        <dbReference type="ARBA" id="ARBA00013258"/>
    </source>
</evidence>
<evidence type="ECO:0000256" key="2">
    <source>
        <dbReference type="ARBA" id="ARBA00022679"/>
    </source>
</evidence>
<protein>
    <recommendedName>
        <fullName evidence="1">[acyl-carrier-protein] S-malonyltransferase</fullName>
        <ecNumber evidence="1">2.3.1.39</ecNumber>
    </recommendedName>
</protein>
<dbReference type="Proteomes" id="UP001059745">
    <property type="component" value="Chromosome 2"/>
</dbReference>
<accession>A0AB38TXQ6</accession>
<evidence type="ECO:0000313" key="6">
    <source>
        <dbReference type="EMBL" id="UWX72556.1"/>
    </source>
</evidence>
<name>A0AB38TXQ6_BURGA</name>
<keyword evidence="3 6" id="KW-0012">Acyltransferase</keyword>
<evidence type="ECO:0000313" key="7">
    <source>
        <dbReference type="Proteomes" id="UP001059745"/>
    </source>
</evidence>
<dbReference type="GO" id="GO:0004314">
    <property type="term" value="F:[acyl-carrier-protein] S-malonyltransferase activity"/>
    <property type="evidence" value="ECO:0007669"/>
    <property type="project" value="UniProtKB-EC"/>
</dbReference>
<reference evidence="6" key="1">
    <citation type="submission" date="2022-09" db="EMBL/GenBank/DDBJ databases">
        <title>Genomic of Burkholderia gladioli.</title>
        <authorList>
            <person name="Wu H."/>
        </authorList>
    </citation>
    <scope>NUCLEOTIDE SEQUENCE</scope>
    <source>
        <strain evidence="6">ZN-S4</strain>
    </source>
</reference>
<evidence type="ECO:0000259" key="5">
    <source>
        <dbReference type="SMART" id="SM00827"/>
    </source>
</evidence>
<dbReference type="EC" id="2.3.1.39" evidence="1"/>
<gene>
    <name evidence="6" type="primary">fabD</name>
    <name evidence="6" type="ORF">NYZ96_29475</name>
</gene>
<evidence type="ECO:0000256" key="3">
    <source>
        <dbReference type="ARBA" id="ARBA00023315"/>
    </source>
</evidence>
<dbReference type="EMBL" id="CP104215">
    <property type="protein sequence ID" value="UWX72556.1"/>
    <property type="molecule type" value="Genomic_DNA"/>
</dbReference>
<feature type="domain" description="Malonyl-CoA:ACP transacylase (MAT)" evidence="5">
    <location>
        <begin position="5"/>
        <end position="303"/>
    </location>
</feature>
<dbReference type="SUPFAM" id="SSF55048">
    <property type="entry name" value="Probable ACP-binding domain of malonyl-CoA ACP transacylase"/>
    <property type="match status" value="1"/>
</dbReference>
<dbReference type="PANTHER" id="PTHR42681">
    <property type="entry name" value="MALONYL-COA-ACYL CARRIER PROTEIN TRANSACYLASE, MITOCHONDRIAL"/>
    <property type="match status" value="1"/>
</dbReference>
<dbReference type="InterPro" id="IPR001227">
    <property type="entry name" value="Ac_transferase_dom_sf"/>
</dbReference>
<dbReference type="Pfam" id="PF00698">
    <property type="entry name" value="Acyl_transf_1"/>
    <property type="match status" value="1"/>
</dbReference>
<dbReference type="Gene3D" id="3.30.70.250">
    <property type="entry name" value="Malonyl-CoA ACP transacylase, ACP-binding"/>
    <property type="match status" value="1"/>
</dbReference>
<dbReference type="InterPro" id="IPR050858">
    <property type="entry name" value="Mal-CoA-ACP_Trans/PKS_FabD"/>
</dbReference>
<proteinExistence type="predicted"/>
<dbReference type="AlphaFoldDB" id="A0AB38TXQ6"/>
<dbReference type="InterPro" id="IPR016035">
    <property type="entry name" value="Acyl_Trfase/lysoPLipase"/>
</dbReference>
<dbReference type="SMART" id="SM00827">
    <property type="entry name" value="PKS_AT"/>
    <property type="match status" value="1"/>
</dbReference>
<dbReference type="GO" id="GO:0005829">
    <property type="term" value="C:cytosol"/>
    <property type="evidence" value="ECO:0007669"/>
    <property type="project" value="TreeGrafter"/>
</dbReference>
<dbReference type="SUPFAM" id="SSF52151">
    <property type="entry name" value="FabD/lysophospholipase-like"/>
    <property type="match status" value="1"/>
</dbReference>
<sequence>MSVLMFPGQGSQAKGMGEALFDRYPELTAAADGILGYSIRALCVDDPERQLNDTRYTQPALYVVNALSFRRYRDEGGAAPAWLAGHSLGEYNALQAAGAVSFEDGLRLVARRGALMSTAPKGAMAAVIGVDEARIRAVLREAGLETIDIANLNSPNQTILSGLVADIASAERAFDGIARYVPLNTSGAFHSRYMDAARREFETFLSEIRFTTPAIPVIANVDARPYPGDDIAARLARQITHSVQWTRTIQTLLATGETDYVEIGPGQVLTRLVAEIRKHPLPADVAPAVLPAATGLAAEARNPGHESAHESAHDATHEAAPRYDRAALLQDVQQRISAWNRLHPVGTRVRVDTYDSVLVTRTPAVPLFGHRAAIYLEGYHGYFDLTEVRPA</sequence>
<dbReference type="PANTHER" id="PTHR42681:SF1">
    <property type="entry name" value="MALONYL-COA-ACYL CARRIER PROTEIN TRANSACYLASE, MITOCHONDRIAL"/>
    <property type="match status" value="1"/>
</dbReference>
<dbReference type="InterPro" id="IPR004410">
    <property type="entry name" value="Malonyl_CoA-ACP_transAc_FabD"/>
</dbReference>
<dbReference type="InterPro" id="IPR014043">
    <property type="entry name" value="Acyl_transferase_dom"/>
</dbReference>
<dbReference type="RefSeq" id="WP_105826974.1">
    <property type="nucleotide sequence ID" value="NZ_CADESY010000007.1"/>
</dbReference>
<dbReference type="InterPro" id="IPR016036">
    <property type="entry name" value="Malonyl_transacylase_ACP-bd"/>
</dbReference>
<organism evidence="6 7">
    <name type="scientific">Burkholderia gladioli</name>
    <name type="common">Pseudomonas marginata</name>
    <name type="synonym">Phytomonas marginata</name>
    <dbReference type="NCBI Taxonomy" id="28095"/>
    <lineage>
        <taxon>Bacteria</taxon>
        <taxon>Pseudomonadati</taxon>
        <taxon>Pseudomonadota</taxon>
        <taxon>Betaproteobacteria</taxon>
        <taxon>Burkholderiales</taxon>
        <taxon>Burkholderiaceae</taxon>
        <taxon>Burkholderia</taxon>
    </lineage>
</organism>
<keyword evidence="2 6" id="KW-0808">Transferase</keyword>
<comment type="catalytic activity">
    <reaction evidence="4">
        <text>holo-[ACP] + malonyl-CoA = malonyl-[ACP] + CoA</text>
        <dbReference type="Rhea" id="RHEA:41792"/>
        <dbReference type="Rhea" id="RHEA-COMP:9623"/>
        <dbReference type="Rhea" id="RHEA-COMP:9685"/>
        <dbReference type="ChEBI" id="CHEBI:57287"/>
        <dbReference type="ChEBI" id="CHEBI:57384"/>
        <dbReference type="ChEBI" id="CHEBI:64479"/>
        <dbReference type="ChEBI" id="CHEBI:78449"/>
        <dbReference type="EC" id="2.3.1.39"/>
    </reaction>
</comment>
<dbReference type="Gene3D" id="3.40.366.10">
    <property type="entry name" value="Malonyl-Coenzyme A Acyl Carrier Protein, domain 2"/>
    <property type="match status" value="1"/>
</dbReference>
<evidence type="ECO:0000256" key="4">
    <source>
        <dbReference type="ARBA" id="ARBA00048462"/>
    </source>
</evidence>
<dbReference type="NCBIfam" id="TIGR00128">
    <property type="entry name" value="fabD"/>
    <property type="match status" value="1"/>
</dbReference>
<dbReference type="GO" id="GO:0006633">
    <property type="term" value="P:fatty acid biosynthetic process"/>
    <property type="evidence" value="ECO:0007669"/>
    <property type="project" value="TreeGrafter"/>
</dbReference>